<dbReference type="Pfam" id="PF10884">
    <property type="entry name" value="DUF2683"/>
    <property type="match status" value="1"/>
</dbReference>
<reference evidence="1 2" key="1">
    <citation type="submission" date="2016-04" db="EMBL/GenBank/DDBJ databases">
        <title>Complete Genome Sequence of Chryseobacterium sp. IHBB 10212.</title>
        <authorList>
            <person name="Pal M."/>
            <person name="Swarnkar M.K."/>
            <person name="Kaushal K."/>
            <person name="Chhibber S."/>
            <person name="Singh A.K."/>
            <person name="Gulati A."/>
        </authorList>
    </citation>
    <scope>NUCLEOTIDE SEQUENCE [LARGE SCALE GENOMIC DNA]</scope>
    <source>
        <strain evidence="1 2">IHBB 10212</strain>
    </source>
</reference>
<dbReference type="RefSeq" id="WP_054512790.1">
    <property type="nucleotide sequence ID" value="NZ_CP015199.1"/>
</dbReference>
<evidence type="ECO:0000313" key="1">
    <source>
        <dbReference type="EMBL" id="ANF50971.1"/>
    </source>
</evidence>
<dbReference type="InterPro" id="IPR020271">
    <property type="entry name" value="Uncharacterised_MJ1172"/>
</dbReference>
<keyword evidence="2" id="KW-1185">Reference proteome</keyword>
<sequence length="62" mass="7190">MESIIVHTKNAMELNALKSVLKDMNIEFEKFHTKMHHNTKTIKKVIGKKNEKIGKPYKPKGL</sequence>
<evidence type="ECO:0000313" key="2">
    <source>
        <dbReference type="Proteomes" id="UP000077824"/>
    </source>
</evidence>
<protein>
    <recommendedName>
        <fullName evidence="3">30S ribosomal protein S16</fullName>
    </recommendedName>
</protein>
<dbReference type="Proteomes" id="UP000077824">
    <property type="component" value="Chromosome"/>
</dbReference>
<proteinExistence type="predicted"/>
<dbReference type="EMBL" id="CP015199">
    <property type="protein sequence ID" value="ANF50971.1"/>
    <property type="molecule type" value="Genomic_DNA"/>
</dbReference>
<organism evidence="1 2">
    <name type="scientific">Chryseobacterium glaciei</name>
    <dbReference type="NCBI Taxonomy" id="1685010"/>
    <lineage>
        <taxon>Bacteria</taxon>
        <taxon>Pseudomonadati</taxon>
        <taxon>Bacteroidota</taxon>
        <taxon>Flavobacteriia</taxon>
        <taxon>Flavobacteriales</taxon>
        <taxon>Weeksellaceae</taxon>
        <taxon>Chryseobacterium group</taxon>
        <taxon>Chryseobacterium</taxon>
    </lineage>
</organism>
<gene>
    <name evidence="1" type="ORF">A0O34_10775</name>
</gene>
<name>A0A172XVK8_9FLAO</name>
<accession>A0A172XVK8</accession>
<dbReference type="OrthoDB" id="1269010at2"/>
<dbReference type="STRING" id="1685010.A0O34_10775"/>
<evidence type="ECO:0008006" key="3">
    <source>
        <dbReference type="Google" id="ProtNLM"/>
    </source>
</evidence>
<dbReference type="KEGG" id="chh:A0O34_10775"/>
<dbReference type="AlphaFoldDB" id="A0A172XVK8"/>